<feature type="domain" description="HTH cro/C1-type" evidence="1">
    <location>
        <begin position="1"/>
        <end position="46"/>
    </location>
</feature>
<dbReference type="EMBL" id="AEXN01000033">
    <property type="protein sequence ID" value="EGC83386.1"/>
    <property type="molecule type" value="Genomic_DNA"/>
</dbReference>
<organism evidence="2 3">
    <name type="scientific">Anaerococcus hydrogenalis ACS-025-V-Sch4</name>
    <dbReference type="NCBI Taxonomy" id="879306"/>
    <lineage>
        <taxon>Bacteria</taxon>
        <taxon>Bacillati</taxon>
        <taxon>Bacillota</taxon>
        <taxon>Tissierellia</taxon>
        <taxon>Tissierellales</taxon>
        <taxon>Peptoniphilaceae</taxon>
        <taxon>Anaerococcus</taxon>
    </lineage>
</organism>
<evidence type="ECO:0000313" key="2">
    <source>
        <dbReference type="EMBL" id="EGC83386.1"/>
    </source>
</evidence>
<dbReference type="Gene3D" id="1.10.260.40">
    <property type="entry name" value="lambda repressor-like DNA-binding domains"/>
    <property type="match status" value="1"/>
</dbReference>
<dbReference type="CDD" id="cd00093">
    <property type="entry name" value="HTH_XRE"/>
    <property type="match status" value="1"/>
</dbReference>
<accession>F0H2G2</accession>
<dbReference type="Pfam" id="PF01381">
    <property type="entry name" value="HTH_3"/>
    <property type="match status" value="1"/>
</dbReference>
<gene>
    <name evidence="2" type="ORF">HMPREF9246_0323</name>
</gene>
<protein>
    <submittedName>
        <fullName evidence="2">Toxin-antitoxin system, antitoxin component, Xre family</fullName>
    </submittedName>
</protein>
<comment type="caution">
    <text evidence="2">The sequence shown here is derived from an EMBL/GenBank/DDBJ whole genome shotgun (WGS) entry which is preliminary data.</text>
</comment>
<keyword evidence="3" id="KW-1185">Reference proteome</keyword>
<dbReference type="SUPFAM" id="SSF47413">
    <property type="entry name" value="lambda repressor-like DNA-binding domains"/>
    <property type="match status" value="1"/>
</dbReference>
<evidence type="ECO:0000259" key="1">
    <source>
        <dbReference type="PROSITE" id="PS50943"/>
    </source>
</evidence>
<dbReference type="InterPro" id="IPR010982">
    <property type="entry name" value="Lambda_DNA-bd_dom_sf"/>
</dbReference>
<reference evidence="2 3" key="1">
    <citation type="submission" date="2011-01" db="EMBL/GenBank/DDBJ databases">
        <authorList>
            <person name="Durkin A.S."/>
            <person name="Madupu R."/>
            <person name="Torralba M."/>
            <person name="Gillis M."/>
            <person name="Methe B."/>
            <person name="Sutton G."/>
            <person name="Nelson K.E."/>
        </authorList>
    </citation>
    <scope>NUCLEOTIDE SEQUENCE [LARGE SCALE GENOMIC DNA]</scope>
    <source>
        <strain evidence="2 3">ACS-025-V-Sch4</strain>
    </source>
</reference>
<dbReference type="Proteomes" id="UP000005277">
    <property type="component" value="Unassembled WGS sequence"/>
</dbReference>
<dbReference type="InterPro" id="IPR001387">
    <property type="entry name" value="Cro/C1-type_HTH"/>
</dbReference>
<name>F0H2G2_9FIRM</name>
<proteinExistence type="predicted"/>
<dbReference type="AlphaFoldDB" id="F0H2G2"/>
<dbReference type="GO" id="GO:0003677">
    <property type="term" value="F:DNA binding"/>
    <property type="evidence" value="ECO:0007669"/>
    <property type="project" value="InterPro"/>
</dbReference>
<sequence>MTRKQLADMFGVTISAIGMYEQGRRTPSDDVKAKYSMLFDKTVDEIFF</sequence>
<dbReference type="PROSITE" id="PS50943">
    <property type="entry name" value="HTH_CROC1"/>
    <property type="match status" value="1"/>
</dbReference>
<evidence type="ECO:0000313" key="3">
    <source>
        <dbReference type="Proteomes" id="UP000005277"/>
    </source>
</evidence>